<evidence type="ECO:0000313" key="6">
    <source>
        <dbReference type="Proteomes" id="UP001611450"/>
    </source>
</evidence>
<evidence type="ECO:0000256" key="3">
    <source>
        <dbReference type="ARBA" id="ARBA00023274"/>
    </source>
</evidence>
<dbReference type="Proteomes" id="UP001611450">
    <property type="component" value="Unassembled WGS sequence"/>
</dbReference>
<protein>
    <submittedName>
        <fullName evidence="5">S1 RNA-binding domain-containing protein</fullName>
    </submittedName>
</protein>
<keyword evidence="2" id="KW-0689">Ribosomal protein</keyword>
<sequence length="576" mass="63433">MTGPWGPELENRLEEPLPGCDDPRILLVASAICTPPLVPYSLLRAARRLVLPAGTLSVESQLCASPVVESNSVDGFTFEPEFANALRSRLRMLLVADGLAADLGALRTIIERTTADLSPLLRLEEQICWSYATATDFRPLRDDVLSSVVRTIARENRMRMLQWVSGAFARLPSEVVEGGPAWMLTQLCLAQGLPAPHIGWPDDGADEELLAEAMALLPDRPLGVARDGEFLEIGSVTLRRRNAILVPRVDPMILTISSGESEPTTTRVRVRIPGPAVRVRTGRDAVSIRDMRRRTYRLDEFSPEGSAPETVAADRMLQAIDRHWRRRETLPCTAARALPGGRGLIVTFRDFAGLSALLPASRAGVSSFKVLQQLVGSEMTVRVINCNVREQRVVVERVLPAWSIGSLTVGSRFTGEVVQRVAFGLFVSFAEAAGIPPENRTGQEVGLVHVTEMSWNAKKPSPDEFPARVGDMLEVVVLEIDFDRQRVSLSHKATTRSPWQTVSELYQRGSRVHGRVVKVVPFGWFINFGFAQEALLHSSEASAGTVLTTGQEIDCWILNIDPEARRISLTMFPPQS</sequence>
<feature type="domain" description="S1 motif" evidence="4">
    <location>
        <begin position="509"/>
        <end position="572"/>
    </location>
</feature>
<keyword evidence="3" id="KW-0687">Ribonucleoprotein</keyword>
<keyword evidence="6" id="KW-1185">Reference proteome</keyword>
<evidence type="ECO:0000313" key="5">
    <source>
        <dbReference type="EMBL" id="MFI2321379.1"/>
    </source>
</evidence>
<dbReference type="PROSITE" id="PS50126">
    <property type="entry name" value="S1"/>
    <property type="match status" value="2"/>
</dbReference>
<comment type="similarity">
    <text evidence="1">Belongs to the bacterial ribosomal protein bS1 family.</text>
</comment>
<dbReference type="SUPFAM" id="SSF50249">
    <property type="entry name" value="Nucleic acid-binding proteins"/>
    <property type="match status" value="2"/>
</dbReference>
<evidence type="ECO:0000256" key="2">
    <source>
        <dbReference type="ARBA" id="ARBA00022980"/>
    </source>
</evidence>
<dbReference type="SMART" id="SM00316">
    <property type="entry name" value="S1"/>
    <property type="match status" value="2"/>
</dbReference>
<dbReference type="PANTHER" id="PTHR10724">
    <property type="entry name" value="30S RIBOSOMAL PROTEIN S1"/>
    <property type="match status" value="1"/>
</dbReference>
<dbReference type="EMBL" id="JBIRXV010000002">
    <property type="protein sequence ID" value="MFI2321379.1"/>
    <property type="molecule type" value="Genomic_DNA"/>
</dbReference>
<evidence type="ECO:0000259" key="4">
    <source>
        <dbReference type="PROSITE" id="PS50126"/>
    </source>
</evidence>
<comment type="caution">
    <text evidence="5">The sequence shown here is derived from an EMBL/GenBank/DDBJ whole genome shotgun (WGS) entry which is preliminary data.</text>
</comment>
<dbReference type="InterPro" id="IPR050437">
    <property type="entry name" value="Ribos_protein_bS1-like"/>
</dbReference>
<feature type="domain" description="S1 motif" evidence="4">
    <location>
        <begin position="410"/>
        <end position="492"/>
    </location>
</feature>
<dbReference type="InterPro" id="IPR012340">
    <property type="entry name" value="NA-bd_OB-fold"/>
</dbReference>
<accession>A0ABW7WEH3</accession>
<organism evidence="5 6">
    <name type="scientific">Nocardia beijingensis</name>
    <dbReference type="NCBI Taxonomy" id="95162"/>
    <lineage>
        <taxon>Bacteria</taxon>
        <taxon>Bacillati</taxon>
        <taxon>Actinomycetota</taxon>
        <taxon>Actinomycetes</taxon>
        <taxon>Mycobacteriales</taxon>
        <taxon>Nocardiaceae</taxon>
        <taxon>Nocardia</taxon>
    </lineage>
</organism>
<gene>
    <name evidence="5" type="ORF">ACH47G_12905</name>
</gene>
<dbReference type="Pfam" id="PF00575">
    <property type="entry name" value="S1"/>
    <property type="match status" value="2"/>
</dbReference>
<dbReference type="Gene3D" id="2.40.50.140">
    <property type="entry name" value="Nucleic acid-binding proteins"/>
    <property type="match status" value="2"/>
</dbReference>
<name>A0ABW7WEH3_9NOCA</name>
<proteinExistence type="inferred from homology"/>
<evidence type="ECO:0000256" key="1">
    <source>
        <dbReference type="ARBA" id="ARBA00006767"/>
    </source>
</evidence>
<dbReference type="RefSeq" id="WP_396948742.1">
    <property type="nucleotide sequence ID" value="NZ_JBIRXV010000002.1"/>
</dbReference>
<reference evidence="5 6" key="1">
    <citation type="submission" date="2024-10" db="EMBL/GenBank/DDBJ databases">
        <title>The Natural Products Discovery Center: Release of the First 8490 Sequenced Strains for Exploring Actinobacteria Biosynthetic Diversity.</title>
        <authorList>
            <person name="Kalkreuter E."/>
            <person name="Kautsar S.A."/>
            <person name="Yang D."/>
            <person name="Bader C.D."/>
            <person name="Teijaro C.N."/>
            <person name="Fluegel L."/>
            <person name="Davis C.M."/>
            <person name="Simpson J.R."/>
            <person name="Lauterbach L."/>
            <person name="Steele A.D."/>
            <person name="Gui C."/>
            <person name="Meng S."/>
            <person name="Li G."/>
            <person name="Viehrig K."/>
            <person name="Ye F."/>
            <person name="Su P."/>
            <person name="Kiefer A.F."/>
            <person name="Nichols A."/>
            <person name="Cepeda A.J."/>
            <person name="Yan W."/>
            <person name="Fan B."/>
            <person name="Jiang Y."/>
            <person name="Adhikari A."/>
            <person name="Zheng C.-J."/>
            <person name="Schuster L."/>
            <person name="Cowan T.M."/>
            <person name="Smanski M.J."/>
            <person name="Chevrette M.G."/>
            <person name="De Carvalho L.P.S."/>
            <person name="Shen B."/>
        </authorList>
    </citation>
    <scope>NUCLEOTIDE SEQUENCE [LARGE SCALE GENOMIC DNA]</scope>
    <source>
        <strain evidence="5 6">NPDC019626</strain>
    </source>
</reference>
<dbReference type="PANTHER" id="PTHR10724:SF7">
    <property type="entry name" value="SMALL RIBOSOMAL SUBUNIT PROTEIN BS1C"/>
    <property type="match status" value="1"/>
</dbReference>
<dbReference type="InterPro" id="IPR003029">
    <property type="entry name" value="S1_domain"/>
</dbReference>